<gene>
    <name evidence="1" type="ORF">UFOPK2683_01739</name>
</gene>
<accession>A0A6J6SVK3</accession>
<dbReference type="AlphaFoldDB" id="A0A6J6SVK3"/>
<dbReference type="InterPro" id="IPR019660">
    <property type="entry name" value="Put_sensory_transdc_reg_YbjN"/>
</dbReference>
<protein>
    <submittedName>
        <fullName evidence="1">Unannotated protein</fullName>
    </submittedName>
</protein>
<dbReference type="Gene3D" id="3.30.1460.10">
    <property type="match status" value="1"/>
</dbReference>
<dbReference type="SUPFAM" id="SSF69635">
    <property type="entry name" value="Type III secretory system chaperone-like"/>
    <property type="match status" value="1"/>
</dbReference>
<dbReference type="EMBL" id="CAEZYK010000175">
    <property type="protein sequence ID" value="CAB4738678.1"/>
    <property type="molecule type" value="Genomic_DNA"/>
</dbReference>
<proteinExistence type="predicted"/>
<name>A0A6J6SVK3_9ZZZZ</name>
<dbReference type="Pfam" id="PF10722">
    <property type="entry name" value="YbjN"/>
    <property type="match status" value="1"/>
</dbReference>
<organism evidence="1">
    <name type="scientific">freshwater metagenome</name>
    <dbReference type="NCBI Taxonomy" id="449393"/>
    <lineage>
        <taxon>unclassified sequences</taxon>
        <taxon>metagenomes</taxon>
        <taxon>ecological metagenomes</taxon>
    </lineage>
</organism>
<reference evidence="1" key="1">
    <citation type="submission" date="2020-05" db="EMBL/GenBank/DDBJ databases">
        <authorList>
            <person name="Chiriac C."/>
            <person name="Salcher M."/>
            <person name="Ghai R."/>
            <person name="Kavagutti S V."/>
        </authorList>
    </citation>
    <scope>NUCLEOTIDE SEQUENCE</scope>
</reference>
<sequence>MSLVDDNDPRALAEQLTRAHELIRTHLEEVVAHQPQIQTVEYDAEIPRWYVRFGCDSRDAATIYFDLHQRSLHYELYFLPDSGRNQLELYHFLLSRNHNLYGASFSLGPDGDTYLTGRIALEHLSARELDRIIGVLYEITEQWFSLIVQMAYRLVDNSDS</sequence>
<evidence type="ECO:0000313" key="1">
    <source>
        <dbReference type="EMBL" id="CAB4738678.1"/>
    </source>
</evidence>